<proteinExistence type="inferred from homology"/>
<gene>
    <name evidence="3" type="ORF">CJD35_10915</name>
</gene>
<dbReference type="PANTHER" id="PTHR34477">
    <property type="entry name" value="UPF0213 PROTEIN YHBQ"/>
    <property type="match status" value="1"/>
</dbReference>
<dbReference type="PROSITE" id="PS50164">
    <property type="entry name" value="GIY_YIG"/>
    <property type="match status" value="1"/>
</dbReference>
<dbReference type="PANTHER" id="PTHR34477:SF5">
    <property type="entry name" value="BSL5627 PROTEIN"/>
    <property type="match status" value="1"/>
</dbReference>
<sequence>MPDLIRHPFGASCAIMSNQPCVYILASGRHGTLYIGVTGHLVERVHQHRTGIVAGFTSRHGVRRLVWFEHQPDFPTAIALEKKLKKWRRDWKVALIEKDNPFWEDRAIMLGFPPLERG</sequence>
<dbReference type="CDD" id="cd10448">
    <property type="entry name" value="GIY-YIG_unchar_3"/>
    <property type="match status" value="1"/>
</dbReference>
<dbReference type="SUPFAM" id="SSF82771">
    <property type="entry name" value="GIY-YIG endonuclease"/>
    <property type="match status" value="1"/>
</dbReference>
<keyword evidence="3" id="KW-0378">Hydrolase</keyword>
<accession>A0A249MU64</accession>
<evidence type="ECO:0000256" key="1">
    <source>
        <dbReference type="ARBA" id="ARBA00007435"/>
    </source>
</evidence>
<evidence type="ECO:0000259" key="2">
    <source>
        <dbReference type="PROSITE" id="PS50164"/>
    </source>
</evidence>
<dbReference type="KEGG" id="shyd:CJD35_10915"/>
<dbReference type="AlphaFoldDB" id="A0A249MU64"/>
<feature type="domain" description="GIY-YIG" evidence="2">
    <location>
        <begin position="18"/>
        <end position="94"/>
    </location>
</feature>
<dbReference type="InterPro" id="IPR000305">
    <property type="entry name" value="GIY-YIG_endonuc"/>
</dbReference>
<dbReference type="InterPro" id="IPR050190">
    <property type="entry name" value="UPF0213_domain"/>
</dbReference>
<dbReference type="InterPro" id="IPR035901">
    <property type="entry name" value="GIY-YIG_endonuc_sf"/>
</dbReference>
<dbReference type="EMBL" id="CP022745">
    <property type="protein sequence ID" value="ASY44901.1"/>
    <property type="molecule type" value="Genomic_DNA"/>
</dbReference>
<reference evidence="3 4" key="1">
    <citation type="submission" date="2017-08" db="EMBL/GenBank/DDBJ databases">
        <title>Whole Genome Sequence of Sphingobium hydrophobicum C1: Insights into Adaption to the Electronic-waste Contaminated Sediment.</title>
        <authorList>
            <person name="Song D."/>
            <person name="Chen X."/>
            <person name="Xu M."/>
        </authorList>
    </citation>
    <scope>NUCLEOTIDE SEQUENCE [LARGE SCALE GENOMIC DNA]</scope>
    <source>
        <strain evidence="3 4">C1</strain>
    </source>
</reference>
<keyword evidence="3" id="KW-0255">Endonuclease</keyword>
<dbReference type="Gene3D" id="3.40.1440.10">
    <property type="entry name" value="GIY-YIG endonuclease"/>
    <property type="match status" value="1"/>
</dbReference>
<keyword evidence="3" id="KW-0540">Nuclease</keyword>
<dbReference type="GO" id="GO:0004519">
    <property type="term" value="F:endonuclease activity"/>
    <property type="evidence" value="ECO:0007669"/>
    <property type="project" value="UniProtKB-KW"/>
</dbReference>
<name>A0A249MU64_SPHXE</name>
<dbReference type="Proteomes" id="UP000217141">
    <property type="component" value="Chromosome I"/>
</dbReference>
<evidence type="ECO:0000313" key="3">
    <source>
        <dbReference type="EMBL" id="ASY44901.1"/>
    </source>
</evidence>
<organism evidence="3 4">
    <name type="scientific">Sphingobium xenophagum</name>
    <dbReference type="NCBI Taxonomy" id="121428"/>
    <lineage>
        <taxon>Bacteria</taxon>
        <taxon>Pseudomonadati</taxon>
        <taxon>Pseudomonadota</taxon>
        <taxon>Alphaproteobacteria</taxon>
        <taxon>Sphingomonadales</taxon>
        <taxon>Sphingomonadaceae</taxon>
        <taxon>Sphingobium</taxon>
    </lineage>
</organism>
<protein>
    <submittedName>
        <fullName evidence="3">Endonuclease</fullName>
    </submittedName>
</protein>
<dbReference type="Pfam" id="PF01541">
    <property type="entry name" value="GIY-YIG"/>
    <property type="match status" value="1"/>
</dbReference>
<comment type="similarity">
    <text evidence="1">Belongs to the UPF0213 family.</text>
</comment>
<evidence type="ECO:0000313" key="4">
    <source>
        <dbReference type="Proteomes" id="UP000217141"/>
    </source>
</evidence>